<keyword evidence="3" id="KW-1185">Reference proteome</keyword>
<feature type="domain" description="Mannosyl-glycoprotein endo-beta-N-acetylglucosamidase-like" evidence="1">
    <location>
        <begin position="51"/>
        <end position="175"/>
    </location>
</feature>
<evidence type="ECO:0000313" key="2">
    <source>
        <dbReference type="EMBL" id="PWB03850.1"/>
    </source>
</evidence>
<comment type="caution">
    <text evidence="2">The sequence shown here is derived from an EMBL/GenBank/DDBJ whole genome shotgun (WGS) entry which is preliminary data.</text>
</comment>
<dbReference type="GO" id="GO:0004040">
    <property type="term" value="F:amidase activity"/>
    <property type="evidence" value="ECO:0007669"/>
    <property type="project" value="InterPro"/>
</dbReference>
<gene>
    <name evidence="2" type="ORF">C5O23_01530</name>
</gene>
<dbReference type="RefSeq" id="WP_107031196.1">
    <property type="nucleotide sequence ID" value="NZ_PUEC01000003.1"/>
</dbReference>
<accession>A0A2V1IR32</accession>
<dbReference type="InterPro" id="IPR002901">
    <property type="entry name" value="MGlyc_endo_b_GlcNAc-like_dom"/>
</dbReference>
<protein>
    <recommendedName>
        <fullName evidence="1">Mannosyl-glycoprotein endo-beta-N-acetylglucosamidase-like domain-containing protein</fullName>
    </recommendedName>
</protein>
<dbReference type="AlphaFoldDB" id="A0A2V1IR32"/>
<dbReference type="EMBL" id="PUEC01000003">
    <property type="protein sequence ID" value="PWB03850.1"/>
    <property type="molecule type" value="Genomic_DNA"/>
</dbReference>
<name>A0A2V1IR32_9BACT</name>
<dbReference type="GeneID" id="82525029"/>
<reference evidence="3" key="1">
    <citation type="submission" date="2018-02" db="EMBL/GenBank/DDBJ databases">
        <authorList>
            <person name="Clavel T."/>
            <person name="Strowig T."/>
        </authorList>
    </citation>
    <scope>NUCLEOTIDE SEQUENCE [LARGE SCALE GENOMIC DNA]</scope>
    <source>
        <strain evidence="3">DSM 103720</strain>
    </source>
</reference>
<evidence type="ECO:0000259" key="1">
    <source>
        <dbReference type="Pfam" id="PF01832"/>
    </source>
</evidence>
<dbReference type="Gene3D" id="1.10.530.10">
    <property type="match status" value="1"/>
</dbReference>
<evidence type="ECO:0000313" key="3">
    <source>
        <dbReference type="Proteomes" id="UP000244905"/>
    </source>
</evidence>
<proteinExistence type="predicted"/>
<dbReference type="Pfam" id="PF01832">
    <property type="entry name" value="Glucosaminidase"/>
    <property type="match status" value="1"/>
</dbReference>
<dbReference type="Proteomes" id="UP000244905">
    <property type="component" value="Unassembled WGS sequence"/>
</dbReference>
<sequence>MFRYIFGAILSLLPLLSFGKTPIFGNPEVDVDNMYAYVKRHNPDFKREVAEAFYSIGRRYGIRGDIALCQAIIETGWFRFDNGTAVRPEAHNYCGLGVKKRGDRGCSFKSVEEGVTAMIQHLYAYACSGKLPKGERKIDPRFDYVSRGCAPTWEKLAGRWAMNPRYGKNIMKIYSGLASKARSGGKVQFIEVNIPDDLLDGDEIDYSDLDYVHDVDTPEISVADDDIFN</sequence>
<organism evidence="2 3">
    <name type="scientific">Duncaniella muris</name>
    <dbReference type="NCBI Taxonomy" id="2094150"/>
    <lineage>
        <taxon>Bacteria</taxon>
        <taxon>Pseudomonadati</taxon>
        <taxon>Bacteroidota</taxon>
        <taxon>Bacteroidia</taxon>
        <taxon>Bacteroidales</taxon>
        <taxon>Muribaculaceae</taxon>
        <taxon>Duncaniella</taxon>
    </lineage>
</organism>